<protein>
    <recommendedName>
        <fullName evidence="4">Lipoprotein</fullName>
    </recommendedName>
</protein>
<dbReference type="EMBL" id="CADIJX010000002">
    <property type="protein sequence ID" value="CAB3635340.1"/>
    <property type="molecule type" value="Genomic_DNA"/>
</dbReference>
<dbReference type="RefSeq" id="WP_175173841.1">
    <property type="nucleotide sequence ID" value="NZ_CADIJX010000002.1"/>
</dbReference>
<dbReference type="AlphaFoldDB" id="A0A6S6YSR9"/>
<dbReference type="Proteomes" id="UP000494108">
    <property type="component" value="Unassembled WGS sequence"/>
</dbReference>
<evidence type="ECO:0008006" key="4">
    <source>
        <dbReference type="Google" id="ProtNLM"/>
    </source>
</evidence>
<proteinExistence type="predicted"/>
<evidence type="ECO:0000313" key="3">
    <source>
        <dbReference type="Proteomes" id="UP000494108"/>
    </source>
</evidence>
<gene>
    <name evidence="2" type="ORF">LMG3431_01496</name>
</gene>
<accession>A0A6S6YSR9</accession>
<name>A0A6S6YSR9_9BURK</name>
<organism evidence="2 3">
    <name type="scientific">Achromobacter pestifer</name>
    <dbReference type="NCBI Taxonomy" id="1353889"/>
    <lineage>
        <taxon>Bacteria</taxon>
        <taxon>Pseudomonadati</taxon>
        <taxon>Pseudomonadota</taxon>
        <taxon>Betaproteobacteria</taxon>
        <taxon>Burkholderiales</taxon>
        <taxon>Alcaligenaceae</taxon>
        <taxon>Achromobacter</taxon>
    </lineage>
</organism>
<feature type="signal peptide" evidence="1">
    <location>
        <begin position="1"/>
        <end position="25"/>
    </location>
</feature>
<keyword evidence="1" id="KW-0732">Signal</keyword>
<reference evidence="2 3" key="1">
    <citation type="submission" date="2020-04" db="EMBL/GenBank/DDBJ databases">
        <authorList>
            <person name="De Canck E."/>
        </authorList>
    </citation>
    <scope>NUCLEOTIDE SEQUENCE [LARGE SCALE GENOMIC DNA]</scope>
    <source>
        <strain evidence="2 3">LMG 3431</strain>
    </source>
</reference>
<sequence>MSIHTLSRYGVALLFAALVSGCSSILPGSSSTGSSSRAAAASERVVSDNCKFLRSRCIYEGSYDAGERNYAEQEAKRLNTAELERLRRAFGN</sequence>
<evidence type="ECO:0000313" key="2">
    <source>
        <dbReference type="EMBL" id="CAB3635340.1"/>
    </source>
</evidence>
<keyword evidence="3" id="KW-1185">Reference proteome</keyword>
<feature type="chain" id="PRO_5028889838" description="Lipoprotein" evidence="1">
    <location>
        <begin position="26"/>
        <end position="92"/>
    </location>
</feature>
<evidence type="ECO:0000256" key="1">
    <source>
        <dbReference type="SAM" id="SignalP"/>
    </source>
</evidence>